<dbReference type="AlphaFoldDB" id="A0A9K3E8V5"/>
<accession>A0A9K3E8V5</accession>
<dbReference type="EMBL" id="MNCJ02000329">
    <property type="protein sequence ID" value="KAF5768323.1"/>
    <property type="molecule type" value="Genomic_DNA"/>
</dbReference>
<proteinExistence type="predicted"/>
<keyword evidence="2" id="KW-1185">Reference proteome</keyword>
<dbReference type="Proteomes" id="UP000215914">
    <property type="component" value="Unassembled WGS sequence"/>
</dbReference>
<dbReference type="Gramene" id="mRNA:HanXRQr2_Chr14g0635101">
    <property type="protein sequence ID" value="CDS:HanXRQr2_Chr14g0635101.1"/>
    <property type="gene ID" value="HanXRQr2_Chr14g0635101"/>
</dbReference>
<reference evidence="1" key="2">
    <citation type="submission" date="2020-06" db="EMBL/GenBank/DDBJ databases">
        <title>Helianthus annuus Genome sequencing and assembly Release 2.</title>
        <authorList>
            <person name="Gouzy J."/>
            <person name="Langlade N."/>
            <person name="Munos S."/>
        </authorList>
    </citation>
    <scope>NUCLEOTIDE SEQUENCE</scope>
    <source>
        <tissue evidence="1">Leaves</tissue>
    </source>
</reference>
<reference evidence="1" key="1">
    <citation type="journal article" date="2017" name="Nature">
        <title>The sunflower genome provides insights into oil metabolism, flowering and Asterid evolution.</title>
        <authorList>
            <person name="Badouin H."/>
            <person name="Gouzy J."/>
            <person name="Grassa C.J."/>
            <person name="Murat F."/>
            <person name="Staton S.E."/>
            <person name="Cottret L."/>
            <person name="Lelandais-Briere C."/>
            <person name="Owens G.L."/>
            <person name="Carrere S."/>
            <person name="Mayjonade B."/>
            <person name="Legrand L."/>
            <person name="Gill N."/>
            <person name="Kane N.C."/>
            <person name="Bowers J.E."/>
            <person name="Hubner S."/>
            <person name="Bellec A."/>
            <person name="Berard A."/>
            <person name="Berges H."/>
            <person name="Blanchet N."/>
            <person name="Boniface M.C."/>
            <person name="Brunel D."/>
            <person name="Catrice O."/>
            <person name="Chaidir N."/>
            <person name="Claudel C."/>
            <person name="Donnadieu C."/>
            <person name="Faraut T."/>
            <person name="Fievet G."/>
            <person name="Helmstetter N."/>
            <person name="King M."/>
            <person name="Knapp S.J."/>
            <person name="Lai Z."/>
            <person name="Le Paslier M.C."/>
            <person name="Lippi Y."/>
            <person name="Lorenzon L."/>
            <person name="Mandel J.R."/>
            <person name="Marage G."/>
            <person name="Marchand G."/>
            <person name="Marquand E."/>
            <person name="Bret-Mestries E."/>
            <person name="Morien E."/>
            <person name="Nambeesan S."/>
            <person name="Nguyen T."/>
            <person name="Pegot-Espagnet P."/>
            <person name="Pouilly N."/>
            <person name="Raftis F."/>
            <person name="Sallet E."/>
            <person name="Schiex T."/>
            <person name="Thomas J."/>
            <person name="Vandecasteele C."/>
            <person name="Vares D."/>
            <person name="Vear F."/>
            <person name="Vautrin S."/>
            <person name="Crespi M."/>
            <person name="Mangin B."/>
            <person name="Burke J.M."/>
            <person name="Salse J."/>
            <person name="Munos S."/>
            <person name="Vincourt P."/>
            <person name="Rieseberg L.H."/>
            <person name="Langlade N.B."/>
        </authorList>
    </citation>
    <scope>NUCLEOTIDE SEQUENCE</scope>
    <source>
        <tissue evidence="1">Leaves</tissue>
    </source>
</reference>
<organism evidence="1 2">
    <name type="scientific">Helianthus annuus</name>
    <name type="common">Common sunflower</name>
    <dbReference type="NCBI Taxonomy" id="4232"/>
    <lineage>
        <taxon>Eukaryota</taxon>
        <taxon>Viridiplantae</taxon>
        <taxon>Streptophyta</taxon>
        <taxon>Embryophyta</taxon>
        <taxon>Tracheophyta</taxon>
        <taxon>Spermatophyta</taxon>
        <taxon>Magnoliopsida</taxon>
        <taxon>eudicotyledons</taxon>
        <taxon>Gunneridae</taxon>
        <taxon>Pentapetalae</taxon>
        <taxon>asterids</taxon>
        <taxon>campanulids</taxon>
        <taxon>Asterales</taxon>
        <taxon>Asteraceae</taxon>
        <taxon>Asteroideae</taxon>
        <taxon>Heliantheae alliance</taxon>
        <taxon>Heliantheae</taxon>
        <taxon>Helianthus</taxon>
    </lineage>
</organism>
<evidence type="ECO:0000313" key="2">
    <source>
        <dbReference type="Proteomes" id="UP000215914"/>
    </source>
</evidence>
<gene>
    <name evidence="1" type="ORF">HanXRQr2_Chr14g0635101</name>
</gene>
<sequence>MVSISAHYKFSCKTEKRNNLTCGNETYVRDLIAFQPTHTSNILISIIKKSQETVTNNNTNNIIIIGSFSKA</sequence>
<comment type="caution">
    <text evidence="1">The sequence shown here is derived from an EMBL/GenBank/DDBJ whole genome shotgun (WGS) entry which is preliminary data.</text>
</comment>
<name>A0A9K3E8V5_HELAN</name>
<evidence type="ECO:0000313" key="1">
    <source>
        <dbReference type="EMBL" id="KAF5768323.1"/>
    </source>
</evidence>
<protein>
    <submittedName>
        <fullName evidence="1">Uncharacterized protein</fullName>
    </submittedName>
</protein>